<dbReference type="Proteomes" id="UP001515480">
    <property type="component" value="Unassembled WGS sequence"/>
</dbReference>
<keyword evidence="2" id="KW-1185">Reference proteome</keyword>
<protein>
    <recommendedName>
        <fullName evidence="3">Altered inheritance of mitochondria protein 24, mitochondrial</fullName>
    </recommendedName>
</protein>
<sequence length="251" mass="26281">MAAVKPPPPSTWNAWASRLAPGWQTLTGVRQLLVRSLAGNLAVATVRDLSAGEAVVAHRCEPSFLPRVSVDPAGVLEIRNTPSLWSFASQTRRISTLVLLPPGMACLDVSLRAGEVWLLGDALGGAATAGSVRASVVAGDLTLVDVVTAQLSAHNKLGDVRMHWDVPDGLPSPPLSRVSSSTVLGDVKLTVSGGGSGPPEWIQAGGVHVKVLDASSDGRGLDIRNEWVFGTGKSFFHCQELHPTADRPPAD</sequence>
<organism evidence="1 2">
    <name type="scientific">Prymnesium parvum</name>
    <name type="common">Toxic golden alga</name>
    <dbReference type="NCBI Taxonomy" id="97485"/>
    <lineage>
        <taxon>Eukaryota</taxon>
        <taxon>Haptista</taxon>
        <taxon>Haptophyta</taxon>
        <taxon>Prymnesiophyceae</taxon>
        <taxon>Prymnesiales</taxon>
        <taxon>Prymnesiaceae</taxon>
        <taxon>Prymnesium</taxon>
    </lineage>
</organism>
<dbReference type="EMBL" id="JBGBPQ010000017">
    <property type="protein sequence ID" value="KAL1508045.1"/>
    <property type="molecule type" value="Genomic_DNA"/>
</dbReference>
<gene>
    <name evidence="1" type="ORF">AB1Y20_007641</name>
</gene>
<evidence type="ECO:0008006" key="3">
    <source>
        <dbReference type="Google" id="ProtNLM"/>
    </source>
</evidence>
<evidence type="ECO:0000313" key="2">
    <source>
        <dbReference type="Proteomes" id="UP001515480"/>
    </source>
</evidence>
<proteinExistence type="predicted"/>
<evidence type="ECO:0000313" key="1">
    <source>
        <dbReference type="EMBL" id="KAL1508045.1"/>
    </source>
</evidence>
<dbReference type="AlphaFoldDB" id="A0AB34IVT4"/>
<name>A0AB34IVT4_PRYPA</name>
<comment type="caution">
    <text evidence="1">The sequence shown here is derived from an EMBL/GenBank/DDBJ whole genome shotgun (WGS) entry which is preliminary data.</text>
</comment>
<accession>A0AB34IVT4</accession>
<reference evidence="1 2" key="1">
    <citation type="journal article" date="2024" name="Science">
        <title>Giant polyketide synthase enzymes in the biosynthesis of giant marine polyether toxins.</title>
        <authorList>
            <person name="Fallon T.R."/>
            <person name="Shende V.V."/>
            <person name="Wierzbicki I.H."/>
            <person name="Pendleton A.L."/>
            <person name="Watervoot N.F."/>
            <person name="Auber R.P."/>
            <person name="Gonzalez D.J."/>
            <person name="Wisecaver J.H."/>
            <person name="Moore B.S."/>
        </authorList>
    </citation>
    <scope>NUCLEOTIDE SEQUENCE [LARGE SCALE GENOMIC DNA]</scope>
    <source>
        <strain evidence="1 2">12B1</strain>
    </source>
</reference>